<dbReference type="InterPro" id="IPR000182">
    <property type="entry name" value="GNAT_dom"/>
</dbReference>
<dbReference type="RefSeq" id="WP_026824890.1">
    <property type="nucleotide sequence ID" value="NZ_CP118099.1"/>
</dbReference>
<dbReference type="CDD" id="cd04301">
    <property type="entry name" value="NAT_SF"/>
    <property type="match status" value="1"/>
</dbReference>
<evidence type="ECO:0000313" key="3">
    <source>
        <dbReference type="Proteomes" id="UP001213680"/>
    </source>
</evidence>
<dbReference type="Gene3D" id="3.40.630.30">
    <property type="match status" value="1"/>
</dbReference>
<accession>A0ABY7WY26</accession>
<reference evidence="2 3" key="1">
    <citation type="submission" date="2023-02" db="EMBL/GenBank/DDBJ databases">
        <title>A bacterium isolated from plastisphere.</title>
        <authorList>
            <person name="Sun Y."/>
        </authorList>
    </citation>
    <scope>NUCLEOTIDE SEQUENCE [LARGE SCALE GENOMIC DNA]</scope>
    <source>
        <strain evidence="3">a-1</strain>
    </source>
</reference>
<gene>
    <name evidence="2" type="ORF">PTI97_13130</name>
</gene>
<protein>
    <submittedName>
        <fullName evidence="2">GNAT family N-acetyltransferase</fullName>
    </submittedName>
</protein>
<organism evidence="2 3">
    <name type="scientific">Exiguobacterium marinum</name>
    <dbReference type="NCBI Taxonomy" id="273528"/>
    <lineage>
        <taxon>Bacteria</taxon>
        <taxon>Bacillati</taxon>
        <taxon>Bacillota</taxon>
        <taxon>Bacilli</taxon>
        <taxon>Bacillales</taxon>
        <taxon>Bacillales Family XII. Incertae Sedis</taxon>
        <taxon>Exiguobacterium</taxon>
    </lineage>
</organism>
<keyword evidence="3" id="KW-1185">Reference proteome</keyword>
<sequence>MMEITFIPTTDARLIARLNRSIHEHHFRMNPEFFAEYEEEKMYEAFLTLIGRPGHHYMVMQLEATPIGYIWFEEKVSEANAFRQAVRTVYVHHISIDTTYQRNGYGRRVMEWMEQWALDHRFKSIELDYWMSNTDAASFYGEIGFIPKRQIVMKKLEE</sequence>
<evidence type="ECO:0000313" key="2">
    <source>
        <dbReference type="EMBL" id="WDH75759.1"/>
    </source>
</evidence>
<dbReference type="Pfam" id="PF00583">
    <property type="entry name" value="Acetyltransf_1"/>
    <property type="match status" value="1"/>
</dbReference>
<dbReference type="SUPFAM" id="SSF55729">
    <property type="entry name" value="Acyl-CoA N-acyltransferases (Nat)"/>
    <property type="match status" value="1"/>
</dbReference>
<evidence type="ECO:0000259" key="1">
    <source>
        <dbReference type="PROSITE" id="PS51186"/>
    </source>
</evidence>
<name>A0ABY7WY26_9BACL</name>
<dbReference type="EMBL" id="CP118099">
    <property type="protein sequence ID" value="WDH75759.1"/>
    <property type="molecule type" value="Genomic_DNA"/>
</dbReference>
<dbReference type="PROSITE" id="PS51186">
    <property type="entry name" value="GNAT"/>
    <property type="match status" value="1"/>
</dbReference>
<feature type="domain" description="N-acetyltransferase" evidence="1">
    <location>
        <begin position="13"/>
        <end position="158"/>
    </location>
</feature>
<dbReference type="Proteomes" id="UP001213680">
    <property type="component" value="Chromosome"/>
</dbReference>
<proteinExistence type="predicted"/>
<dbReference type="InterPro" id="IPR016181">
    <property type="entry name" value="Acyl_CoA_acyltransferase"/>
</dbReference>